<dbReference type="Proteomes" id="UP000830158">
    <property type="component" value="Chromosome"/>
</dbReference>
<dbReference type="RefSeq" id="WP_116114131.1">
    <property type="nucleotide sequence ID" value="NZ_CP091196.1"/>
</dbReference>
<dbReference type="PROSITE" id="PS51257">
    <property type="entry name" value="PROKAR_LIPOPROTEIN"/>
    <property type="match status" value="1"/>
</dbReference>
<accession>A0ABY4NYU6</accession>
<feature type="chain" id="PRO_5045110509" evidence="1">
    <location>
        <begin position="28"/>
        <end position="183"/>
    </location>
</feature>
<proteinExistence type="predicted"/>
<organism evidence="3 4">
    <name type="scientific">Amycolatopsis thermalba</name>
    <dbReference type="NCBI Taxonomy" id="944492"/>
    <lineage>
        <taxon>Bacteria</taxon>
        <taxon>Bacillati</taxon>
        <taxon>Actinomycetota</taxon>
        <taxon>Actinomycetes</taxon>
        <taxon>Pseudonocardiales</taxon>
        <taxon>Pseudonocardiaceae</taxon>
        <taxon>Amycolatopsis</taxon>
    </lineage>
</organism>
<dbReference type="InterPro" id="IPR025326">
    <property type="entry name" value="DUF4232"/>
</dbReference>
<dbReference type="Pfam" id="PF14016">
    <property type="entry name" value="DUF4232"/>
    <property type="match status" value="1"/>
</dbReference>
<keyword evidence="1" id="KW-0732">Signal</keyword>
<evidence type="ECO:0000256" key="1">
    <source>
        <dbReference type="SAM" id="SignalP"/>
    </source>
</evidence>
<evidence type="ECO:0000259" key="2">
    <source>
        <dbReference type="Pfam" id="PF14016"/>
    </source>
</evidence>
<sequence length="183" mass="18932">MRTVVARSRRGIAVLAALAAASACGPAPDPGGHAAAPDNVAATQAAPCTTNELTADLQAQHPAAGSRYAVIRLSKTTGGTCTLHGYGRIRLVGQDGRAVPTRIRREAGPRPAPVRLERGTAARQHLRWGVVPVGDEPVTGPCQPPPGHLDLVPPGGGEPLRVSWSYGPVCGHGTITVSPYQPW</sequence>
<protein>
    <submittedName>
        <fullName evidence="3">DUF4232 domain-containing protein</fullName>
    </submittedName>
</protein>
<dbReference type="EMBL" id="CP091196">
    <property type="protein sequence ID" value="UQS25267.1"/>
    <property type="molecule type" value="Genomic_DNA"/>
</dbReference>
<keyword evidence="4" id="KW-1185">Reference proteome</keyword>
<gene>
    <name evidence="3" type="ORF">L1857_21875</name>
</gene>
<reference evidence="3" key="1">
    <citation type="submission" date="2022-01" db="EMBL/GenBank/DDBJ databases">
        <title>PSI-footprinting approach for the identification of protein synthesis inhibitor producers.</title>
        <authorList>
            <person name="Handel F."/>
            <person name="Kulik A."/>
            <person name="Wex K.W."/>
            <person name="Berscheid A."/>
            <person name="Saur J.S."/>
            <person name="Winkler A."/>
            <person name="Wibberg D."/>
            <person name="Kalinowski J."/>
            <person name="Broetz-Oesterhelt H."/>
            <person name="Mast Y."/>
        </authorList>
    </citation>
    <scope>NUCLEOTIDE SEQUENCE</scope>
    <source>
        <strain evidence="3">KNN 49.3e</strain>
    </source>
</reference>
<feature type="domain" description="DUF4232" evidence="2">
    <location>
        <begin position="48"/>
        <end position="181"/>
    </location>
</feature>
<feature type="signal peptide" evidence="1">
    <location>
        <begin position="1"/>
        <end position="27"/>
    </location>
</feature>
<evidence type="ECO:0000313" key="3">
    <source>
        <dbReference type="EMBL" id="UQS25267.1"/>
    </source>
</evidence>
<evidence type="ECO:0000313" key="4">
    <source>
        <dbReference type="Proteomes" id="UP000830158"/>
    </source>
</evidence>
<name>A0ABY4NYU6_9PSEU</name>